<organism evidence="3 4">
    <name type="scientific">Serendipita vermifera MAFF 305830</name>
    <dbReference type="NCBI Taxonomy" id="933852"/>
    <lineage>
        <taxon>Eukaryota</taxon>
        <taxon>Fungi</taxon>
        <taxon>Dikarya</taxon>
        <taxon>Basidiomycota</taxon>
        <taxon>Agaricomycotina</taxon>
        <taxon>Agaricomycetes</taxon>
        <taxon>Sebacinales</taxon>
        <taxon>Serendipitaceae</taxon>
        <taxon>Serendipita</taxon>
    </lineage>
</organism>
<feature type="transmembrane region" description="Helical" evidence="2">
    <location>
        <begin position="42"/>
        <end position="62"/>
    </location>
</feature>
<evidence type="ECO:0000313" key="4">
    <source>
        <dbReference type="Proteomes" id="UP000054097"/>
    </source>
</evidence>
<keyword evidence="2" id="KW-0472">Membrane</keyword>
<dbReference type="EMBL" id="KN824598">
    <property type="protein sequence ID" value="KIM19621.1"/>
    <property type="molecule type" value="Genomic_DNA"/>
</dbReference>
<keyword evidence="4" id="KW-1185">Reference proteome</keyword>
<protein>
    <submittedName>
        <fullName evidence="3">Uncharacterized protein</fullName>
    </submittedName>
</protein>
<keyword evidence="2" id="KW-1133">Transmembrane helix</keyword>
<feature type="compositionally biased region" description="Polar residues" evidence="1">
    <location>
        <begin position="18"/>
        <end position="35"/>
    </location>
</feature>
<keyword evidence="2" id="KW-0812">Transmembrane</keyword>
<name>A0A0C3AK07_SERVB</name>
<accession>A0A0C3AK07</accession>
<gene>
    <name evidence="3" type="ORF">M408DRAFT_334327</name>
</gene>
<evidence type="ECO:0000256" key="1">
    <source>
        <dbReference type="SAM" id="MobiDB-lite"/>
    </source>
</evidence>
<evidence type="ECO:0000313" key="3">
    <source>
        <dbReference type="EMBL" id="KIM19621.1"/>
    </source>
</evidence>
<dbReference type="HOGENOM" id="CLU_2869034_0_0_1"/>
<dbReference type="Proteomes" id="UP000054097">
    <property type="component" value="Unassembled WGS sequence"/>
</dbReference>
<reference evidence="4" key="2">
    <citation type="submission" date="2015-01" db="EMBL/GenBank/DDBJ databases">
        <title>Evolutionary Origins and Diversification of the Mycorrhizal Mutualists.</title>
        <authorList>
            <consortium name="DOE Joint Genome Institute"/>
            <consortium name="Mycorrhizal Genomics Consortium"/>
            <person name="Kohler A."/>
            <person name="Kuo A."/>
            <person name="Nagy L.G."/>
            <person name="Floudas D."/>
            <person name="Copeland A."/>
            <person name="Barry K.W."/>
            <person name="Cichocki N."/>
            <person name="Veneault-Fourrey C."/>
            <person name="LaButti K."/>
            <person name="Lindquist E.A."/>
            <person name="Lipzen A."/>
            <person name="Lundell T."/>
            <person name="Morin E."/>
            <person name="Murat C."/>
            <person name="Riley R."/>
            <person name="Ohm R."/>
            <person name="Sun H."/>
            <person name="Tunlid A."/>
            <person name="Henrissat B."/>
            <person name="Grigoriev I.V."/>
            <person name="Hibbett D.S."/>
            <person name="Martin F."/>
        </authorList>
    </citation>
    <scope>NUCLEOTIDE SEQUENCE [LARGE SCALE GENOMIC DNA]</scope>
    <source>
        <strain evidence="4">MAFF 305830</strain>
    </source>
</reference>
<proteinExistence type="predicted"/>
<sequence length="64" mass="6791">MGLCGLPAARTRRPFHVSSGSTLNTKRQGNISGSSMKDVSTFPRLILVKITVLAGIVPIAMISH</sequence>
<feature type="region of interest" description="Disordered" evidence="1">
    <location>
        <begin position="15"/>
        <end position="35"/>
    </location>
</feature>
<evidence type="ECO:0000256" key="2">
    <source>
        <dbReference type="SAM" id="Phobius"/>
    </source>
</evidence>
<dbReference type="AlphaFoldDB" id="A0A0C3AK07"/>
<reference evidence="3 4" key="1">
    <citation type="submission" date="2014-04" db="EMBL/GenBank/DDBJ databases">
        <authorList>
            <consortium name="DOE Joint Genome Institute"/>
            <person name="Kuo A."/>
            <person name="Zuccaro A."/>
            <person name="Kohler A."/>
            <person name="Nagy L.G."/>
            <person name="Floudas D."/>
            <person name="Copeland A."/>
            <person name="Barry K.W."/>
            <person name="Cichocki N."/>
            <person name="Veneault-Fourrey C."/>
            <person name="LaButti K."/>
            <person name="Lindquist E.A."/>
            <person name="Lipzen A."/>
            <person name="Lundell T."/>
            <person name="Morin E."/>
            <person name="Murat C."/>
            <person name="Sun H."/>
            <person name="Tunlid A."/>
            <person name="Henrissat B."/>
            <person name="Grigoriev I.V."/>
            <person name="Hibbett D.S."/>
            <person name="Martin F."/>
            <person name="Nordberg H.P."/>
            <person name="Cantor M.N."/>
            <person name="Hua S.X."/>
        </authorList>
    </citation>
    <scope>NUCLEOTIDE SEQUENCE [LARGE SCALE GENOMIC DNA]</scope>
    <source>
        <strain evidence="3 4">MAFF 305830</strain>
    </source>
</reference>